<dbReference type="SMART" id="SM00347">
    <property type="entry name" value="HTH_MARR"/>
    <property type="match status" value="1"/>
</dbReference>
<keyword evidence="2" id="KW-0238">DNA-binding</keyword>
<evidence type="ECO:0000313" key="3">
    <source>
        <dbReference type="Proteomes" id="UP001139493"/>
    </source>
</evidence>
<feature type="domain" description="HTH marR-type" evidence="1">
    <location>
        <begin position="30"/>
        <end position="162"/>
    </location>
</feature>
<dbReference type="GO" id="GO:0003677">
    <property type="term" value="F:DNA binding"/>
    <property type="evidence" value="ECO:0007669"/>
    <property type="project" value="UniProtKB-KW"/>
</dbReference>
<dbReference type="SUPFAM" id="SSF46785">
    <property type="entry name" value="Winged helix' DNA-binding domain"/>
    <property type="match status" value="1"/>
</dbReference>
<name>A0A9X2K0G3_9MICO</name>
<dbReference type="InterPro" id="IPR039422">
    <property type="entry name" value="MarR/SlyA-like"/>
</dbReference>
<dbReference type="GO" id="GO:0003700">
    <property type="term" value="F:DNA-binding transcription factor activity"/>
    <property type="evidence" value="ECO:0007669"/>
    <property type="project" value="InterPro"/>
</dbReference>
<dbReference type="EMBL" id="JAMTCS010000015">
    <property type="protein sequence ID" value="MCP2267064.1"/>
    <property type="molecule type" value="Genomic_DNA"/>
</dbReference>
<accession>A0A9X2K0G3</accession>
<sequence>MLACFSVNSLTLSSDLCQTIDMSDDGPTPAEGLALLIKETQAVLHQRMDERLRPLGLSVPQYACLQTLRTRPGITGSELARRVFVSRQSMNVLIQGLEKRGLIERSDQPGPRRERATVLTSAARDLLDQAQVRVGGLAESMTGDLATDDVAHLSALLTACRDALLAAAPSSTPSGTSTGTAR</sequence>
<dbReference type="InterPro" id="IPR036390">
    <property type="entry name" value="WH_DNA-bd_sf"/>
</dbReference>
<evidence type="ECO:0000313" key="2">
    <source>
        <dbReference type="EMBL" id="MCP2267064.1"/>
    </source>
</evidence>
<organism evidence="2 3">
    <name type="scientific">Promicromonospora thailandica</name>
    <dbReference type="NCBI Taxonomy" id="765201"/>
    <lineage>
        <taxon>Bacteria</taxon>
        <taxon>Bacillati</taxon>
        <taxon>Actinomycetota</taxon>
        <taxon>Actinomycetes</taxon>
        <taxon>Micrococcales</taxon>
        <taxon>Promicromonosporaceae</taxon>
        <taxon>Promicromonospora</taxon>
    </lineage>
</organism>
<dbReference type="InterPro" id="IPR036388">
    <property type="entry name" value="WH-like_DNA-bd_sf"/>
</dbReference>
<dbReference type="Pfam" id="PF12802">
    <property type="entry name" value="MarR_2"/>
    <property type="match status" value="1"/>
</dbReference>
<gene>
    <name evidence="2" type="ORF">APR03_004436</name>
</gene>
<dbReference type="PANTHER" id="PTHR33164">
    <property type="entry name" value="TRANSCRIPTIONAL REGULATOR, MARR FAMILY"/>
    <property type="match status" value="1"/>
</dbReference>
<dbReference type="GO" id="GO:0006950">
    <property type="term" value="P:response to stress"/>
    <property type="evidence" value="ECO:0007669"/>
    <property type="project" value="TreeGrafter"/>
</dbReference>
<keyword evidence="3" id="KW-1185">Reference proteome</keyword>
<evidence type="ECO:0000259" key="1">
    <source>
        <dbReference type="PROSITE" id="PS50995"/>
    </source>
</evidence>
<dbReference type="Proteomes" id="UP001139493">
    <property type="component" value="Unassembled WGS sequence"/>
</dbReference>
<protein>
    <submittedName>
        <fullName evidence="2">DNA-binding transcriptional regulator, MarR family</fullName>
    </submittedName>
</protein>
<dbReference type="InterPro" id="IPR000835">
    <property type="entry name" value="HTH_MarR-typ"/>
</dbReference>
<comment type="caution">
    <text evidence="2">The sequence shown here is derived from an EMBL/GenBank/DDBJ whole genome shotgun (WGS) entry which is preliminary data.</text>
</comment>
<dbReference type="Gene3D" id="1.10.10.10">
    <property type="entry name" value="Winged helix-like DNA-binding domain superfamily/Winged helix DNA-binding domain"/>
    <property type="match status" value="1"/>
</dbReference>
<dbReference type="AlphaFoldDB" id="A0A9X2K0G3"/>
<dbReference type="PANTHER" id="PTHR33164:SF43">
    <property type="entry name" value="HTH-TYPE TRANSCRIPTIONAL REPRESSOR YETL"/>
    <property type="match status" value="1"/>
</dbReference>
<reference evidence="2" key="1">
    <citation type="submission" date="2022-06" db="EMBL/GenBank/DDBJ databases">
        <title>Genomic Encyclopedia of Archaeal and Bacterial Type Strains, Phase II (KMG-II): from individual species to whole genera.</title>
        <authorList>
            <person name="Goeker M."/>
        </authorList>
    </citation>
    <scope>NUCLEOTIDE SEQUENCE</scope>
    <source>
        <strain evidence="2">DSM 26652</strain>
    </source>
</reference>
<dbReference type="PROSITE" id="PS50995">
    <property type="entry name" value="HTH_MARR_2"/>
    <property type="match status" value="1"/>
</dbReference>
<proteinExistence type="predicted"/>